<feature type="non-terminal residue" evidence="1">
    <location>
        <position position="1"/>
    </location>
</feature>
<evidence type="ECO:0008006" key="3">
    <source>
        <dbReference type="Google" id="ProtNLM"/>
    </source>
</evidence>
<dbReference type="EMBL" id="JAHRHJ020000001">
    <property type="protein sequence ID" value="KAH9331469.1"/>
    <property type="molecule type" value="Genomic_DNA"/>
</dbReference>
<comment type="caution">
    <text evidence="1">The sequence shown here is derived from an EMBL/GenBank/DDBJ whole genome shotgun (WGS) entry which is preliminary data.</text>
</comment>
<dbReference type="InterPro" id="IPR039172">
    <property type="entry name" value="PTD"/>
</dbReference>
<dbReference type="OMA" id="SYFQYEM"/>
<accession>A0AA38GYQ4</accession>
<keyword evidence="2" id="KW-1185">Reference proteome</keyword>
<dbReference type="Proteomes" id="UP000824469">
    <property type="component" value="Unassembled WGS sequence"/>
</dbReference>
<proteinExistence type="predicted"/>
<organism evidence="1 2">
    <name type="scientific">Taxus chinensis</name>
    <name type="common">Chinese yew</name>
    <name type="synonym">Taxus wallichiana var. chinensis</name>
    <dbReference type="NCBI Taxonomy" id="29808"/>
    <lineage>
        <taxon>Eukaryota</taxon>
        <taxon>Viridiplantae</taxon>
        <taxon>Streptophyta</taxon>
        <taxon>Embryophyta</taxon>
        <taxon>Tracheophyta</taxon>
        <taxon>Spermatophyta</taxon>
        <taxon>Pinopsida</taxon>
        <taxon>Pinidae</taxon>
        <taxon>Conifers II</taxon>
        <taxon>Cupressales</taxon>
        <taxon>Taxaceae</taxon>
        <taxon>Taxus</taxon>
    </lineage>
</organism>
<dbReference type="PANTHER" id="PTHR37394:SF1">
    <property type="entry name" value="PROTEIN PARTING DANCERS"/>
    <property type="match status" value="1"/>
</dbReference>
<dbReference type="Pfam" id="PF14520">
    <property type="entry name" value="HHH_5"/>
    <property type="match status" value="1"/>
</dbReference>
<dbReference type="PANTHER" id="PTHR37394">
    <property type="entry name" value="PROTEIN PARTING DANCERS"/>
    <property type="match status" value="1"/>
</dbReference>
<protein>
    <recommendedName>
        <fullName evidence="3">DisA/LigA helix-hairpin-helix motif domain-containing protein</fullName>
    </recommendedName>
</protein>
<dbReference type="Gene3D" id="1.10.150.20">
    <property type="entry name" value="5' to 3' exonuclease, C-terminal subdomain"/>
    <property type="match status" value="1"/>
</dbReference>
<evidence type="ECO:0000313" key="1">
    <source>
        <dbReference type="EMBL" id="KAH9331469.1"/>
    </source>
</evidence>
<reference evidence="1 2" key="1">
    <citation type="journal article" date="2021" name="Nat. Plants">
        <title>The Taxus genome provides insights into paclitaxel biosynthesis.</title>
        <authorList>
            <person name="Xiong X."/>
            <person name="Gou J."/>
            <person name="Liao Q."/>
            <person name="Li Y."/>
            <person name="Zhou Q."/>
            <person name="Bi G."/>
            <person name="Li C."/>
            <person name="Du R."/>
            <person name="Wang X."/>
            <person name="Sun T."/>
            <person name="Guo L."/>
            <person name="Liang H."/>
            <person name="Lu P."/>
            <person name="Wu Y."/>
            <person name="Zhang Z."/>
            <person name="Ro D.K."/>
            <person name="Shang Y."/>
            <person name="Huang S."/>
            <person name="Yan J."/>
        </authorList>
    </citation>
    <scope>NUCLEOTIDE SEQUENCE [LARGE SCALE GENOMIC DNA]</scope>
    <source>
        <strain evidence="1">Ta-2019</strain>
    </source>
</reference>
<name>A0AA38GYQ4_TAXCH</name>
<dbReference type="GO" id="GO:0000712">
    <property type="term" value="P:resolution of meiotic recombination intermediates"/>
    <property type="evidence" value="ECO:0007669"/>
    <property type="project" value="InterPro"/>
</dbReference>
<dbReference type="SUPFAM" id="SSF47781">
    <property type="entry name" value="RuvA domain 2-like"/>
    <property type="match status" value="1"/>
</dbReference>
<gene>
    <name evidence="1" type="ORF">KI387_003577</name>
</gene>
<dbReference type="AlphaFoldDB" id="A0AA38GYQ4"/>
<evidence type="ECO:0000313" key="2">
    <source>
        <dbReference type="Proteomes" id="UP000824469"/>
    </source>
</evidence>
<dbReference type="InterPro" id="IPR010994">
    <property type="entry name" value="RuvA_2-like"/>
</dbReference>
<sequence>VGVCMINTKWRDEHPQLINPLISLLNAASYAHNFHKIAPDFIFNTAGLSIAFVFITSWKSEHLTETFNRIEKMTSQFGNLYVVAMIVTELDNQAFIDSYFKSSVALRKPTFIPVRDPCMGFEKMLRLALVHGEIKRYDVVAKIQAERKKSVESAEACIAVLTAIPGIDTHDAHTLMQGIGSIEAISKASRKQILESTDLCAQKAEKIVNFFHDRKYCLRPKLN</sequence>